<dbReference type="GO" id="GO:0005886">
    <property type="term" value="C:plasma membrane"/>
    <property type="evidence" value="ECO:0007669"/>
    <property type="project" value="TreeGrafter"/>
</dbReference>
<dbReference type="InterPro" id="IPR013809">
    <property type="entry name" value="ENTH"/>
</dbReference>
<comment type="similarity">
    <text evidence="2">Belongs to the epsin family.</text>
</comment>
<evidence type="ECO:0000259" key="8">
    <source>
        <dbReference type="PROSITE" id="PS50942"/>
    </source>
</evidence>
<evidence type="ECO:0000256" key="7">
    <source>
        <dbReference type="SAM" id="MobiDB-lite"/>
    </source>
</evidence>
<dbReference type="SMART" id="SM00273">
    <property type="entry name" value="ENTH"/>
    <property type="match status" value="1"/>
</dbReference>
<evidence type="ECO:0000256" key="1">
    <source>
        <dbReference type="ARBA" id="ARBA00004496"/>
    </source>
</evidence>
<dbReference type="GO" id="GO:0005543">
    <property type="term" value="F:phospholipid binding"/>
    <property type="evidence" value="ECO:0007669"/>
    <property type="project" value="TreeGrafter"/>
</dbReference>
<dbReference type="AlphaFoldDB" id="A0A564Z877"/>
<keyword evidence="3" id="KW-0963">Cytoplasm</keyword>
<evidence type="ECO:0000256" key="6">
    <source>
        <dbReference type="SAM" id="Coils"/>
    </source>
</evidence>
<evidence type="ECO:0000313" key="10">
    <source>
        <dbReference type="Proteomes" id="UP000321570"/>
    </source>
</evidence>
<evidence type="ECO:0000256" key="3">
    <source>
        <dbReference type="ARBA" id="ARBA00022490"/>
    </source>
</evidence>
<dbReference type="Pfam" id="PF01417">
    <property type="entry name" value="ENTH"/>
    <property type="match status" value="1"/>
</dbReference>
<feature type="domain" description="ENTH" evidence="8">
    <location>
        <begin position="10"/>
        <end position="141"/>
    </location>
</feature>
<dbReference type="Proteomes" id="UP000321570">
    <property type="component" value="Unassembled WGS sequence"/>
</dbReference>
<dbReference type="GO" id="GO:0005768">
    <property type="term" value="C:endosome"/>
    <property type="evidence" value="ECO:0007669"/>
    <property type="project" value="TreeGrafter"/>
</dbReference>
<accession>A0A564Z877</accession>
<dbReference type="InterPro" id="IPR008942">
    <property type="entry name" value="ENTH_VHS"/>
</dbReference>
<evidence type="ECO:0000256" key="2">
    <source>
        <dbReference type="ARBA" id="ARBA00010130"/>
    </source>
</evidence>
<feature type="compositionally biased region" description="Polar residues" evidence="7">
    <location>
        <begin position="201"/>
        <end position="213"/>
    </location>
</feature>
<feature type="compositionally biased region" description="Polar residues" evidence="7">
    <location>
        <begin position="499"/>
        <end position="532"/>
    </location>
</feature>
<dbReference type="InterPro" id="IPR003903">
    <property type="entry name" value="UIM_dom"/>
</dbReference>
<feature type="compositionally biased region" description="Low complexity" evidence="7">
    <location>
        <begin position="271"/>
        <end position="282"/>
    </location>
</feature>
<dbReference type="GO" id="GO:0030276">
    <property type="term" value="F:clathrin binding"/>
    <property type="evidence" value="ECO:0007669"/>
    <property type="project" value="TreeGrafter"/>
</dbReference>
<sequence length="610" mass="65221">MMPLQRHIKNVVHNYTEAERKVREATSNDPWGPSSTLMSEIADRTYNVIAFTETMQMIWRRLNDKSKNWRHVYKALILLDYIIKTGSDKVAVQCRENIHAIETLMDFYYIEDGKDVGNSVREKARSLNALLRDEERLQEERAKALLARERLMHGGALGASGPSAYSPPSMSGFGRSASSYGDERRPSSQPSFSGAGGISSDLDSAQPQSYTEEQLQLQLALAISKEEHERELQKRHEEEAKEALKLQMVLEQSKREEQNRAAQAATSSLLSDTGPSSTTTATGNGGGLFSLIDTSLSAAPANMPDPWSTIANAAPATSNGNSSNSTNHALISPGSAAITSPFDTPATAFIAPVQVNNTNSAPGGNQLSLVDSSPWSPKDALQLQQSHTVPVANNNPWAALDPLESAFPSTSAPSQNGNGNNNAFDLGDFTSATSSEATAAAGIPNSSASTTSSGDSTTTATATTATPTRKRTPADFLGDHKDLVDLEKLVDRNPERSTPLASTNPFATSTRPLTGHSTNPFSANQPPKPSLNQLSSAAAVANGAPMALMGAPVNRTPSAFTTFTGQQQRYGVTQPSHPFFNPGQSIVQGMPVPPNQVPNSQPQQSLNPFF</sequence>
<reference evidence="9 10" key="1">
    <citation type="submission" date="2019-07" db="EMBL/GenBank/DDBJ databases">
        <authorList>
            <person name="Jastrzebski P J."/>
            <person name="Paukszto L."/>
            <person name="Jastrzebski P J."/>
        </authorList>
    </citation>
    <scope>NUCLEOTIDE SEQUENCE [LARGE SCALE GENOMIC DNA]</scope>
    <source>
        <strain evidence="9 10">WMS-il1</strain>
    </source>
</reference>
<dbReference type="GO" id="GO:0030125">
    <property type="term" value="C:clathrin vesicle coat"/>
    <property type="evidence" value="ECO:0007669"/>
    <property type="project" value="TreeGrafter"/>
</dbReference>
<keyword evidence="5" id="KW-0446">Lipid-binding</keyword>
<feature type="compositionally biased region" description="Basic and acidic residues" evidence="7">
    <location>
        <begin position="477"/>
        <end position="495"/>
    </location>
</feature>
<feature type="compositionally biased region" description="Low complexity" evidence="7">
    <location>
        <begin position="597"/>
        <end position="610"/>
    </location>
</feature>
<feature type="compositionally biased region" description="Polar residues" evidence="7">
    <location>
        <begin position="573"/>
        <end position="587"/>
    </location>
</feature>
<keyword evidence="10" id="KW-1185">Reference proteome</keyword>
<dbReference type="FunFam" id="1.25.40.90:FF:000006">
    <property type="entry name" value="Clathrin interactor 1"/>
    <property type="match status" value="1"/>
</dbReference>
<feature type="compositionally biased region" description="Polar residues" evidence="7">
    <location>
        <begin position="382"/>
        <end position="396"/>
    </location>
</feature>
<dbReference type="EMBL" id="CABIJS010000696">
    <property type="protein sequence ID" value="VUZ55636.1"/>
    <property type="molecule type" value="Genomic_DNA"/>
</dbReference>
<dbReference type="PROSITE" id="PS50942">
    <property type="entry name" value="ENTH"/>
    <property type="match status" value="1"/>
</dbReference>
<dbReference type="SMART" id="SM00726">
    <property type="entry name" value="UIM"/>
    <property type="match status" value="2"/>
</dbReference>
<keyword evidence="6" id="KW-0175">Coiled coil</keyword>
<proteinExistence type="inferred from homology"/>
<feature type="region of interest" description="Disordered" evidence="7">
    <location>
        <begin position="157"/>
        <end position="213"/>
    </location>
</feature>
<feature type="region of interest" description="Disordered" evidence="7">
    <location>
        <begin position="253"/>
        <end position="285"/>
    </location>
</feature>
<dbReference type="PROSITE" id="PS50330">
    <property type="entry name" value="UIM"/>
    <property type="match status" value="1"/>
</dbReference>
<feature type="region of interest" description="Disordered" evidence="7">
    <location>
        <begin position="573"/>
        <end position="610"/>
    </location>
</feature>
<dbReference type="CDD" id="cd16990">
    <property type="entry name" value="ENTH_Epsin"/>
    <property type="match status" value="1"/>
</dbReference>
<dbReference type="Gene3D" id="1.25.40.90">
    <property type="match status" value="1"/>
</dbReference>
<feature type="compositionally biased region" description="Low complexity" evidence="7">
    <location>
        <begin position="430"/>
        <end position="467"/>
    </location>
</feature>
<feature type="coiled-coil region" evidence="6">
    <location>
        <begin position="120"/>
        <end position="147"/>
    </location>
</feature>
<gene>
    <name evidence="9" type="ORF">WMSIL1_LOCUS13437</name>
</gene>
<feature type="compositionally biased region" description="Polar residues" evidence="7">
    <location>
        <begin position="260"/>
        <end position="270"/>
    </location>
</feature>
<feature type="compositionally biased region" description="Polar residues" evidence="7">
    <location>
        <begin position="407"/>
        <end position="423"/>
    </location>
</feature>
<dbReference type="GO" id="GO:0006897">
    <property type="term" value="P:endocytosis"/>
    <property type="evidence" value="ECO:0007669"/>
    <property type="project" value="TreeGrafter"/>
</dbReference>
<dbReference type="PANTHER" id="PTHR12276:SF115">
    <property type="entry name" value="FI19443P1"/>
    <property type="match status" value="1"/>
</dbReference>
<protein>
    <recommendedName>
        <fullName evidence="8">ENTH domain-containing protein</fullName>
    </recommendedName>
</protein>
<feature type="region of interest" description="Disordered" evidence="7">
    <location>
        <begin position="362"/>
        <end position="532"/>
    </location>
</feature>
<dbReference type="PANTHER" id="PTHR12276">
    <property type="entry name" value="EPSIN/ENT-RELATED"/>
    <property type="match status" value="1"/>
</dbReference>
<evidence type="ECO:0000256" key="5">
    <source>
        <dbReference type="ARBA" id="ARBA00023121"/>
    </source>
</evidence>
<dbReference type="SUPFAM" id="SSF48464">
    <property type="entry name" value="ENTH/VHS domain"/>
    <property type="match status" value="1"/>
</dbReference>
<feature type="compositionally biased region" description="Polar residues" evidence="7">
    <location>
        <begin position="362"/>
        <end position="375"/>
    </location>
</feature>
<keyword evidence="4" id="KW-0597">Phosphoprotein</keyword>
<evidence type="ECO:0000313" key="9">
    <source>
        <dbReference type="EMBL" id="VUZ55636.1"/>
    </source>
</evidence>
<evidence type="ECO:0000256" key="4">
    <source>
        <dbReference type="ARBA" id="ARBA00022553"/>
    </source>
</evidence>
<comment type="subcellular location">
    <subcellularLocation>
        <location evidence="1">Cytoplasm</location>
    </subcellularLocation>
</comment>
<dbReference type="CDD" id="cd22249">
    <property type="entry name" value="UDM1_RNF168_RNF169-like"/>
    <property type="match status" value="1"/>
</dbReference>
<feature type="compositionally biased region" description="Low complexity" evidence="7">
    <location>
        <begin position="159"/>
        <end position="172"/>
    </location>
</feature>
<name>A0A564Z877_HYMDI</name>
<organism evidence="9 10">
    <name type="scientific">Hymenolepis diminuta</name>
    <name type="common">Rat tapeworm</name>
    <dbReference type="NCBI Taxonomy" id="6216"/>
    <lineage>
        <taxon>Eukaryota</taxon>
        <taxon>Metazoa</taxon>
        <taxon>Spiralia</taxon>
        <taxon>Lophotrochozoa</taxon>
        <taxon>Platyhelminthes</taxon>
        <taxon>Cestoda</taxon>
        <taxon>Eucestoda</taxon>
        <taxon>Cyclophyllidea</taxon>
        <taxon>Hymenolepididae</taxon>
        <taxon>Hymenolepis</taxon>
    </lineage>
</organism>